<sequence>MTMKHLLLSALAIVALSTPALAEERQVEIAVSELTCPSCSFIVASSMRGVPSVEIAAFEDGPEYGQGVYSVTYDDAETSIESIIGAVTANGYPAQVLPDTAS</sequence>
<keyword evidence="3" id="KW-1185">Reference proteome</keyword>
<keyword evidence="1" id="KW-0732">Signal</keyword>
<name>A0A1H6BBF4_9RHOB</name>
<gene>
    <name evidence="2" type="ORF">SAMN04488045_3442</name>
</gene>
<evidence type="ECO:0000313" key="2">
    <source>
        <dbReference type="EMBL" id="SEG57537.1"/>
    </source>
</evidence>
<dbReference type="InterPro" id="IPR036163">
    <property type="entry name" value="HMA_dom_sf"/>
</dbReference>
<organism evidence="2 3">
    <name type="scientific">Thalassococcus halodurans</name>
    <dbReference type="NCBI Taxonomy" id="373675"/>
    <lineage>
        <taxon>Bacteria</taxon>
        <taxon>Pseudomonadati</taxon>
        <taxon>Pseudomonadota</taxon>
        <taxon>Alphaproteobacteria</taxon>
        <taxon>Rhodobacterales</taxon>
        <taxon>Roseobacteraceae</taxon>
        <taxon>Thalassococcus</taxon>
    </lineage>
</organism>
<accession>A0A1H6BBF4</accession>
<dbReference type="RefSeq" id="WP_007803569.1">
    <property type="nucleotide sequence ID" value="NZ_FNUZ01000006.1"/>
</dbReference>
<dbReference type="Gene3D" id="3.30.70.100">
    <property type="match status" value="1"/>
</dbReference>
<dbReference type="InterPro" id="IPR006121">
    <property type="entry name" value="HMA_dom"/>
</dbReference>
<dbReference type="CDD" id="cd00371">
    <property type="entry name" value="HMA"/>
    <property type="match status" value="1"/>
</dbReference>
<dbReference type="SUPFAM" id="SSF55008">
    <property type="entry name" value="HMA, heavy metal-associated domain"/>
    <property type="match status" value="1"/>
</dbReference>
<evidence type="ECO:0000313" key="3">
    <source>
        <dbReference type="Proteomes" id="UP000236752"/>
    </source>
</evidence>
<reference evidence="2 3" key="1">
    <citation type="submission" date="2016-10" db="EMBL/GenBank/DDBJ databases">
        <authorList>
            <person name="de Groot N.N."/>
        </authorList>
    </citation>
    <scope>NUCLEOTIDE SEQUENCE [LARGE SCALE GENOMIC DNA]</scope>
    <source>
        <strain evidence="2 3">DSM 26915</strain>
    </source>
</reference>
<evidence type="ECO:0000256" key="1">
    <source>
        <dbReference type="SAM" id="SignalP"/>
    </source>
</evidence>
<feature type="signal peptide" evidence="1">
    <location>
        <begin position="1"/>
        <end position="22"/>
    </location>
</feature>
<dbReference type="Proteomes" id="UP000236752">
    <property type="component" value="Unassembled WGS sequence"/>
</dbReference>
<dbReference type="EMBL" id="FNUZ01000006">
    <property type="protein sequence ID" value="SEG57537.1"/>
    <property type="molecule type" value="Genomic_DNA"/>
</dbReference>
<dbReference type="AlphaFoldDB" id="A0A1H6BBF4"/>
<feature type="chain" id="PRO_5009293674" evidence="1">
    <location>
        <begin position="23"/>
        <end position="102"/>
    </location>
</feature>
<proteinExistence type="predicted"/>
<protein>
    <submittedName>
        <fullName evidence="2">Mercuric ion binding protein</fullName>
    </submittedName>
</protein>
<dbReference type="GO" id="GO:0046872">
    <property type="term" value="F:metal ion binding"/>
    <property type="evidence" value="ECO:0007669"/>
    <property type="project" value="InterPro"/>
</dbReference>